<feature type="compositionally biased region" description="Basic residues" evidence="1">
    <location>
        <begin position="452"/>
        <end position="474"/>
    </location>
</feature>
<organism evidence="3 4">
    <name type="scientific">Trichoplusia ni</name>
    <name type="common">Cabbage looper</name>
    <dbReference type="NCBI Taxonomy" id="7111"/>
    <lineage>
        <taxon>Eukaryota</taxon>
        <taxon>Metazoa</taxon>
        <taxon>Ecdysozoa</taxon>
        <taxon>Arthropoda</taxon>
        <taxon>Hexapoda</taxon>
        <taxon>Insecta</taxon>
        <taxon>Pterygota</taxon>
        <taxon>Neoptera</taxon>
        <taxon>Endopterygota</taxon>
        <taxon>Lepidoptera</taxon>
        <taxon>Glossata</taxon>
        <taxon>Ditrysia</taxon>
        <taxon>Noctuoidea</taxon>
        <taxon>Noctuidae</taxon>
        <taxon>Plusiinae</taxon>
        <taxon>Trichoplusia</taxon>
    </lineage>
</organism>
<dbReference type="InParanoid" id="A0A7E5WSW7"/>
<dbReference type="GeneID" id="113504937"/>
<evidence type="ECO:0000313" key="4">
    <source>
        <dbReference type="RefSeq" id="XP_026743256.1"/>
    </source>
</evidence>
<evidence type="ECO:0000313" key="3">
    <source>
        <dbReference type="Proteomes" id="UP000322000"/>
    </source>
</evidence>
<reference evidence="4" key="1">
    <citation type="submission" date="2025-08" db="UniProtKB">
        <authorList>
            <consortium name="RefSeq"/>
        </authorList>
    </citation>
    <scope>IDENTIFICATION</scope>
</reference>
<dbReference type="SMART" id="SM00015">
    <property type="entry name" value="IQ"/>
    <property type="match status" value="2"/>
</dbReference>
<dbReference type="InterPro" id="IPR000048">
    <property type="entry name" value="IQ_motif_EF-hand-BS"/>
</dbReference>
<dbReference type="Gene3D" id="3.40.50.300">
    <property type="entry name" value="P-loop containing nucleotide triphosphate hydrolases"/>
    <property type="match status" value="1"/>
</dbReference>
<feature type="region of interest" description="Disordered" evidence="1">
    <location>
        <begin position="448"/>
        <end position="481"/>
    </location>
</feature>
<accession>A0A7E5WSW7</accession>
<dbReference type="SUPFAM" id="SSF52540">
    <property type="entry name" value="P-loop containing nucleoside triphosphate hydrolases"/>
    <property type="match status" value="1"/>
</dbReference>
<feature type="region of interest" description="Disordered" evidence="1">
    <location>
        <begin position="306"/>
        <end position="371"/>
    </location>
</feature>
<proteinExistence type="predicted"/>
<dbReference type="Proteomes" id="UP000322000">
    <property type="component" value="Chromosome 23"/>
</dbReference>
<dbReference type="AlphaFoldDB" id="A0A7E5WSW7"/>
<name>A0A7E5WSW7_TRINI</name>
<dbReference type="Pfam" id="PF00612">
    <property type="entry name" value="IQ"/>
    <property type="match status" value="1"/>
</dbReference>
<keyword evidence="3" id="KW-1185">Reference proteome</keyword>
<dbReference type="Pfam" id="PF00004">
    <property type="entry name" value="AAA"/>
    <property type="match status" value="1"/>
</dbReference>
<feature type="compositionally biased region" description="Basic and acidic residues" evidence="1">
    <location>
        <begin position="342"/>
        <end position="366"/>
    </location>
</feature>
<dbReference type="PANTHER" id="PTHR14690">
    <property type="entry name" value="IQ MOTIF CONTAINING WITH AAA DOMAIN 1"/>
    <property type="match status" value="1"/>
</dbReference>
<dbReference type="RefSeq" id="XP_026743256.1">
    <property type="nucleotide sequence ID" value="XM_026887455.1"/>
</dbReference>
<dbReference type="CDD" id="cd23767">
    <property type="entry name" value="IQCD"/>
    <property type="match status" value="1"/>
</dbReference>
<dbReference type="PROSITE" id="PS50096">
    <property type="entry name" value="IQ"/>
    <property type="match status" value="1"/>
</dbReference>
<dbReference type="InterPro" id="IPR052267">
    <property type="entry name" value="N-DRC_Component"/>
</dbReference>
<dbReference type="KEGG" id="tnl:113504937"/>
<dbReference type="OrthoDB" id="3046016at2759"/>
<dbReference type="FunCoup" id="A0A7E5WSW7">
    <property type="interactions" value="11"/>
</dbReference>
<gene>
    <name evidence="4" type="primary">LOC113504937</name>
</gene>
<protein>
    <submittedName>
        <fullName evidence="4">Dynein regulatory complex protein 11</fullName>
    </submittedName>
</protein>
<feature type="domain" description="ATPase AAA-type core" evidence="2">
    <location>
        <begin position="560"/>
        <end position="691"/>
    </location>
</feature>
<dbReference type="InterPro" id="IPR003959">
    <property type="entry name" value="ATPase_AAA_core"/>
</dbReference>
<evidence type="ECO:0000256" key="1">
    <source>
        <dbReference type="SAM" id="MobiDB-lite"/>
    </source>
</evidence>
<sequence length="808" mass="93100">MSNKTYNELLIETSELIGEATQADEAVFEAGEADRNTLLPLLLELRVRYTVLLSRLDSVYDQLLQPQKRMIVKRLLESCLGRLIEIKHDLVELRVSDHTFDDDEALVKLQVTPHEAEPCIPQFFIRERAEEIESRRQFVLDTLRKLGYEPPKPQPLVLTEQQAVIIIQSHERARQGRLRGQFMKEIRLLKEKGRDQKGEMSAAAATAIQKVWRGFLARRLTKRRKHEEQLLIGMQLPPYSESESKKKAEEVKDYRRTLQMEREQEYQTALVTIEEQLRAQHGMKINEQIGDELRRWIREYYDRTGRFPEMPSEESGGSRAMYSRTGTGMDSEISKSSPVSSKESKRSKESKDKKNNKTEENNKNKEEPEDLTVYKCAPSAFLKDMVGANEEYEDIWKFKDDIDNPHERYYKDMIEREKMVKIEQEIRNIVDEMMRNELELLQAAFDRDRAQKGKKSKKQQKKVRRGGKKNKKKKEKDLTPDRTTESLFEELVANGIIRPYPLVNIDDFVGEKCYIGSATTEDGVEALPCLGDVRQLVKEYCILPLGSEFVRNHAPLVRSVLITGAAASGKKMLVHAICTEVGAMLFDLTPANIVGKYPGKSGLIMLIHLVMKVSRLLQPSVIWMDDAEKPFVKKIPKTDKTDPKRLKKDLVKIIKGICPEDRVLFIGTTRAPWDAEQKLLFQCYQKIIPIPRADYGSISLLWRTRLHKAGALNPRLEISCLSRVSDSYTMGTLLAALDAVLTTKRRLQLRVRALTAAEVAVKLSYWEPVYAEQEAAADSWWYKTPMEKRRQKIMQRLEELQAEVENGG</sequence>
<dbReference type="GO" id="GO:0016887">
    <property type="term" value="F:ATP hydrolysis activity"/>
    <property type="evidence" value="ECO:0007669"/>
    <property type="project" value="InterPro"/>
</dbReference>
<dbReference type="PANTHER" id="PTHR14690:SF0">
    <property type="entry name" value="IQ MOTIF CONTAINING WITH AAA DOMAIN 1"/>
    <property type="match status" value="1"/>
</dbReference>
<dbReference type="Gene3D" id="1.20.5.190">
    <property type="match status" value="1"/>
</dbReference>
<dbReference type="GO" id="GO:0005524">
    <property type="term" value="F:ATP binding"/>
    <property type="evidence" value="ECO:0007669"/>
    <property type="project" value="InterPro"/>
</dbReference>
<evidence type="ECO:0000259" key="2">
    <source>
        <dbReference type="Pfam" id="PF00004"/>
    </source>
</evidence>
<dbReference type="InterPro" id="IPR027417">
    <property type="entry name" value="P-loop_NTPase"/>
</dbReference>